<organism evidence="1 2">
    <name type="scientific">Brassica napus</name>
    <name type="common">Rape</name>
    <dbReference type="NCBI Taxonomy" id="3708"/>
    <lineage>
        <taxon>Eukaryota</taxon>
        <taxon>Viridiplantae</taxon>
        <taxon>Streptophyta</taxon>
        <taxon>Embryophyta</taxon>
        <taxon>Tracheophyta</taxon>
        <taxon>Spermatophyta</taxon>
        <taxon>Magnoliopsida</taxon>
        <taxon>eudicotyledons</taxon>
        <taxon>Gunneridae</taxon>
        <taxon>Pentapetalae</taxon>
        <taxon>rosids</taxon>
        <taxon>malvids</taxon>
        <taxon>Brassicales</taxon>
        <taxon>Brassicaceae</taxon>
        <taxon>Brassiceae</taxon>
        <taxon>Brassica</taxon>
    </lineage>
</organism>
<accession>A0ABQ8AXH5</accession>
<protein>
    <recommendedName>
        <fullName evidence="3">DUF295 domain-containing protein</fullName>
    </recommendedName>
</protein>
<gene>
    <name evidence="1" type="ORF">HID58_046441</name>
</gene>
<dbReference type="EMBL" id="JAGKQM010000012">
    <property type="protein sequence ID" value="KAH0896873.1"/>
    <property type="molecule type" value="Genomic_DNA"/>
</dbReference>
<name>A0ABQ8AXH5_BRANA</name>
<keyword evidence="2" id="KW-1185">Reference proteome</keyword>
<evidence type="ECO:0000313" key="1">
    <source>
        <dbReference type="EMBL" id="KAH0896873.1"/>
    </source>
</evidence>
<dbReference type="Proteomes" id="UP000824890">
    <property type="component" value="Unassembled WGS sequence"/>
</dbReference>
<reference evidence="1 2" key="1">
    <citation type="submission" date="2021-05" db="EMBL/GenBank/DDBJ databases">
        <title>Genome Assembly of Synthetic Allotetraploid Brassica napus Reveals Homoeologous Exchanges between Subgenomes.</title>
        <authorList>
            <person name="Davis J.T."/>
        </authorList>
    </citation>
    <scope>NUCLEOTIDE SEQUENCE [LARGE SCALE GENOMIC DNA]</scope>
    <source>
        <strain evidence="2">cv. Da-Ae</strain>
        <tissue evidence="1">Seedling</tissue>
    </source>
</reference>
<proteinExistence type="predicted"/>
<evidence type="ECO:0000313" key="2">
    <source>
        <dbReference type="Proteomes" id="UP000824890"/>
    </source>
</evidence>
<sequence>MYLLLRRIRRLSLGKQRYKKTTKIAKGGIARMRTKALMVFKLDDEGNAVYTQDMGDLVMFLSNSEPFCVPATSFPGLYPNYVEINDFDELAFV</sequence>
<evidence type="ECO:0008006" key="3">
    <source>
        <dbReference type="Google" id="ProtNLM"/>
    </source>
</evidence>
<comment type="caution">
    <text evidence="1">The sequence shown here is derived from an EMBL/GenBank/DDBJ whole genome shotgun (WGS) entry which is preliminary data.</text>
</comment>